<dbReference type="RefSeq" id="XP_001729862.1">
    <property type="nucleotide sequence ID" value="XM_001729810.1"/>
</dbReference>
<dbReference type="InterPro" id="IPR003337">
    <property type="entry name" value="Trehalose_PPase"/>
</dbReference>
<dbReference type="Proteomes" id="UP000008837">
    <property type="component" value="Unassembled WGS sequence"/>
</dbReference>
<dbReference type="Pfam" id="PF02358">
    <property type="entry name" value="Trehalose_PPase"/>
    <property type="match status" value="1"/>
</dbReference>
<dbReference type="Gene3D" id="3.40.50.2000">
    <property type="entry name" value="Glycogen Phosphorylase B"/>
    <property type="match status" value="2"/>
</dbReference>
<accession>A8Q636</accession>
<feature type="compositionally biased region" description="Low complexity" evidence="1">
    <location>
        <begin position="256"/>
        <end position="279"/>
    </location>
</feature>
<comment type="caution">
    <text evidence="2">The sequence shown here is derived from an EMBL/GenBank/DDBJ whole genome shotgun (WGS) entry which is preliminary data.</text>
</comment>
<sequence>MVVASVTPSRSRRRVLIAAFLLPRTIEFQFDDEKDTEAPVHSPLNDTEQHSTEQRHAIQLTPSLKEAMEKEQARSRVYSGVSTLIPSSQTSTRRPSFAASRDRVNMADLMADAAGSASACLQPLSSNSAALNNGPLSPSAREMNPESKSLVPSATSRAASTTGIGFGTGVSSGSGMDDSGSDSASFSIKSSAGTDSARAPLSAVQVKSSVSDHGRGAEPSGSGKPDLTTGSRSVLNSTHTPVPSALKPYGAHVAASSNRPHSSGASRSSESTTPISIISDLEAKSHQGTTSRPVSQESFYGIGTRSPKPSTRSSLTSSGSTPRLMTRPDLAPGWTDPAAVTIPLPSSPMAATSTSMASPSSGSPSGFPLPIPRVPSASHATSESEPELASASTADCMSPASGQPLRSANTQAKSATPNGSPRKASTSQSPATVRRTGPRLTSPARRQESRDDDRRMSGSSIRFNIARRVPRSSRTMSMSFSKTSAPETASSSSLSANSAPSSERNMSFSYAISSTDAEPSIPFEFVPNPGANYGLINAVNSAHILDACTAVYIGTLGIEMDWIPTAARNRIDQEAMHQHACLPVWLQDDNYVKCYHHYCKQILWPIFHYTLPNAQGLEAEHDAFRAYVQVNQSFADRLVAEYKEGDVIWIHDYHLLLVPAMVRAALPRAPIGLFVHIAFPSSEIFRCLSRRGELLHGMLGADLIGFQTHNFCQHFRQTVSRILQLPTTARGVPLKRSFVTVAPFPIGIDVHVLNRRRQDPEVREWVDKLKDRFAGRRVIVGRDKLDWIKGVREKLLAFELFLTQHPEWVGHVVLVQVALATVQENREVGDVNDIVSRINRKHSSLTYQPVVFLHVQEITFTQYLALLTMADAFLATSLREGMNLTSHEYVIAQEEHKRPLILSEFTGTYSALRACVGINPFNTQQVAKAIEQALTMKPDEMAQRWHDLHRTVVSQTAQQWIISVLSQLERAHTNQPSPNILFTPRLEVAQLQAEWRIAKSRLVLLDFENTLVCEDAKHLHEIGFTPPPHALVRVLRRLTEDQRNYVYVMSRKSASDMDALARAVPGVGLIAENGCYVRHCASTENGGGASIPTASVDMSNNSGNGIDGNTGDRHKRAWTSLVDGFDMNWRLPVREILEYFTERTPGSWIEEYSTTITWYFCEGTRLEDDIQWARRQASEVQSLISDSLVERFSLQIVNEHTHFVIMPKNVDLTAAVQYMLALDNMGSLPTRRVTGDVKGQFEFVLLIGRDQKLISYLNHLDLLFTPNTCTTAEPDTIAGSIASCHLTPGRDVLNTLEDIVDSHLRDLKWGGPAMLDV</sequence>
<dbReference type="GO" id="GO:0005992">
    <property type="term" value="P:trehalose biosynthetic process"/>
    <property type="evidence" value="ECO:0007669"/>
    <property type="project" value="InterPro"/>
</dbReference>
<proteinExistence type="predicted"/>
<dbReference type="GO" id="GO:0004805">
    <property type="term" value="F:trehalose-phosphatase activity"/>
    <property type="evidence" value="ECO:0007669"/>
    <property type="project" value="TreeGrafter"/>
</dbReference>
<dbReference type="PANTHER" id="PTHR10788:SF15">
    <property type="entry name" value="TREHALOSE SYNTHASE COMPLEX REGULATORY SUBUNIT TPS3-RELATED"/>
    <property type="match status" value="1"/>
</dbReference>
<dbReference type="Pfam" id="PF00982">
    <property type="entry name" value="Glyco_transf_20"/>
    <property type="match status" value="1"/>
</dbReference>
<feature type="region of interest" description="Disordered" evidence="1">
    <location>
        <begin position="131"/>
        <end position="502"/>
    </location>
</feature>
<feature type="compositionally biased region" description="Polar residues" evidence="1">
    <location>
        <begin position="146"/>
        <end position="163"/>
    </location>
</feature>
<feature type="region of interest" description="Disordered" evidence="1">
    <location>
        <begin position="33"/>
        <end position="54"/>
    </location>
</feature>
<name>A8Q636_MALGO</name>
<evidence type="ECO:0000313" key="2">
    <source>
        <dbReference type="EMBL" id="EDP42648.1"/>
    </source>
</evidence>
<dbReference type="GO" id="GO:0005946">
    <property type="term" value="C:alpha,alpha-trehalose-phosphate synthase complex (UDP-forming)"/>
    <property type="evidence" value="ECO:0007669"/>
    <property type="project" value="TreeGrafter"/>
</dbReference>
<feature type="compositionally biased region" description="Low complexity" evidence="1">
    <location>
        <begin position="343"/>
        <end position="366"/>
    </location>
</feature>
<dbReference type="GO" id="GO:0005829">
    <property type="term" value="C:cytosol"/>
    <property type="evidence" value="ECO:0007669"/>
    <property type="project" value="TreeGrafter"/>
</dbReference>
<dbReference type="GO" id="GO:0003825">
    <property type="term" value="F:alpha,alpha-trehalose-phosphate synthase (UDP-forming) activity"/>
    <property type="evidence" value="ECO:0007669"/>
    <property type="project" value="TreeGrafter"/>
</dbReference>
<protein>
    <submittedName>
        <fullName evidence="2">Uncharacterized protein</fullName>
    </submittedName>
</protein>
<dbReference type="OrthoDB" id="755951at2759"/>
<dbReference type="OMA" id="WIKGVRE"/>
<dbReference type="SUPFAM" id="SSF56784">
    <property type="entry name" value="HAD-like"/>
    <property type="match status" value="1"/>
</dbReference>
<dbReference type="STRING" id="425265.A8Q636"/>
<feature type="compositionally biased region" description="Low complexity" evidence="1">
    <location>
        <begin position="303"/>
        <end position="324"/>
    </location>
</feature>
<reference evidence="2 3" key="1">
    <citation type="journal article" date="2007" name="Proc. Natl. Acad. Sci. U.S.A.">
        <title>Dandruff-associated Malassezia genomes reveal convergent and divergent virulence traits shared with plant and human fungal pathogens.</title>
        <authorList>
            <person name="Xu J."/>
            <person name="Saunders C.W."/>
            <person name="Hu P."/>
            <person name="Grant R.A."/>
            <person name="Boekhout T."/>
            <person name="Kuramae E.E."/>
            <person name="Kronstad J.W."/>
            <person name="Deangelis Y.M."/>
            <person name="Reeder N.L."/>
            <person name="Johnstone K.R."/>
            <person name="Leland M."/>
            <person name="Fieno A.M."/>
            <person name="Begley W.M."/>
            <person name="Sun Y."/>
            <person name="Lacey M.P."/>
            <person name="Chaudhary T."/>
            <person name="Keough T."/>
            <person name="Chu L."/>
            <person name="Sears R."/>
            <person name="Yuan B."/>
            <person name="Dawson T.L.Jr."/>
        </authorList>
    </citation>
    <scope>NUCLEOTIDE SEQUENCE [LARGE SCALE GENOMIC DNA]</scope>
    <source>
        <strain evidence="3">ATCC MYA-4612 / CBS 7966</strain>
    </source>
</reference>
<dbReference type="InParanoid" id="A8Q636"/>
<dbReference type="InterPro" id="IPR036412">
    <property type="entry name" value="HAD-like_sf"/>
</dbReference>
<evidence type="ECO:0000256" key="1">
    <source>
        <dbReference type="SAM" id="MobiDB-lite"/>
    </source>
</evidence>
<dbReference type="InterPro" id="IPR001830">
    <property type="entry name" value="Glyco_trans_20"/>
</dbReference>
<feature type="compositionally biased region" description="Polar residues" evidence="1">
    <location>
        <begin position="228"/>
        <end position="241"/>
    </location>
</feature>
<keyword evidence="3" id="KW-1185">Reference proteome</keyword>
<dbReference type="KEGG" id="mgl:MGL_2848"/>
<feature type="compositionally biased region" description="Basic and acidic residues" evidence="1">
    <location>
        <begin position="445"/>
        <end position="456"/>
    </location>
</feature>
<gene>
    <name evidence="2" type="ORF">MGL_2848</name>
</gene>
<dbReference type="SUPFAM" id="SSF53756">
    <property type="entry name" value="UDP-Glycosyltransferase/glycogen phosphorylase"/>
    <property type="match status" value="1"/>
</dbReference>
<dbReference type="EMBL" id="AAYY01000010">
    <property type="protein sequence ID" value="EDP42648.1"/>
    <property type="molecule type" value="Genomic_DNA"/>
</dbReference>
<feature type="compositionally biased region" description="Low complexity" evidence="1">
    <location>
        <begin position="481"/>
        <end position="502"/>
    </location>
</feature>
<feature type="compositionally biased region" description="Polar residues" evidence="1">
    <location>
        <begin position="286"/>
        <end position="298"/>
    </location>
</feature>
<dbReference type="FunCoup" id="A8Q636">
    <property type="interactions" value="15"/>
</dbReference>
<feature type="compositionally biased region" description="Polar residues" evidence="1">
    <location>
        <begin position="390"/>
        <end position="431"/>
    </location>
</feature>
<feature type="compositionally biased region" description="Low complexity" evidence="1">
    <location>
        <begin position="173"/>
        <end position="191"/>
    </location>
</feature>
<dbReference type="PANTHER" id="PTHR10788">
    <property type="entry name" value="TREHALOSE-6-PHOSPHATE SYNTHASE"/>
    <property type="match status" value="1"/>
</dbReference>
<dbReference type="VEuPathDB" id="FungiDB:MGL_2848"/>
<dbReference type="FunFam" id="3.40.50.2000:FF:000036">
    <property type="entry name" value="Alpha,alpha-trehalose-phosphate synthase subunit Tps2"/>
    <property type="match status" value="1"/>
</dbReference>
<organism evidence="2 3">
    <name type="scientific">Malassezia globosa (strain ATCC MYA-4612 / CBS 7966)</name>
    <name type="common">Dandruff-associated fungus</name>
    <dbReference type="NCBI Taxonomy" id="425265"/>
    <lineage>
        <taxon>Eukaryota</taxon>
        <taxon>Fungi</taxon>
        <taxon>Dikarya</taxon>
        <taxon>Basidiomycota</taxon>
        <taxon>Ustilaginomycotina</taxon>
        <taxon>Malasseziomycetes</taxon>
        <taxon>Malasseziales</taxon>
        <taxon>Malasseziaceae</taxon>
        <taxon>Malassezia</taxon>
    </lineage>
</organism>
<evidence type="ECO:0000313" key="3">
    <source>
        <dbReference type="Proteomes" id="UP000008837"/>
    </source>
</evidence>
<dbReference type="GeneID" id="5854169"/>
<dbReference type="CDD" id="cd03788">
    <property type="entry name" value="GT20_TPS"/>
    <property type="match status" value="1"/>
</dbReference>